<protein>
    <submittedName>
        <fullName evidence="2">DUF397 domain-containing protein</fullName>
    </submittedName>
</protein>
<dbReference type="RefSeq" id="WP_126914486.1">
    <property type="nucleotide sequence ID" value="NZ_CP034587.1"/>
</dbReference>
<feature type="domain" description="DUF397" evidence="1">
    <location>
        <begin position="12"/>
        <end position="67"/>
    </location>
</feature>
<dbReference type="EMBL" id="CP034587">
    <property type="protein sequence ID" value="AZQ71936.1"/>
    <property type="molecule type" value="Genomic_DNA"/>
</dbReference>
<name>A0A3Q9FZ71_STRLT</name>
<reference evidence="2 3" key="1">
    <citation type="submission" date="2018-12" db="EMBL/GenBank/DDBJ databases">
        <title>The whole draft genome of Streptomyce luteoverticillatus CGMCC 15060.</title>
        <authorList>
            <person name="Feng Z."/>
            <person name="Chen G."/>
            <person name="Zhang J."/>
            <person name="Zhu H."/>
            <person name="Yu X."/>
            <person name="Zhang W."/>
            <person name="Zhang X."/>
        </authorList>
    </citation>
    <scope>NUCLEOTIDE SEQUENCE [LARGE SCALE GENOMIC DNA]</scope>
    <source>
        <strain evidence="2 3">CGMCC 15060</strain>
    </source>
</reference>
<keyword evidence="3" id="KW-1185">Reference proteome</keyword>
<evidence type="ECO:0000313" key="3">
    <source>
        <dbReference type="Proteomes" id="UP000267900"/>
    </source>
</evidence>
<dbReference type="AlphaFoldDB" id="A0A3Q9FZ71"/>
<evidence type="ECO:0000313" key="2">
    <source>
        <dbReference type="EMBL" id="AZQ71936.1"/>
    </source>
</evidence>
<dbReference type="OrthoDB" id="4559404at2"/>
<gene>
    <name evidence="2" type="ORF">EKH77_12600</name>
</gene>
<dbReference type="Proteomes" id="UP000267900">
    <property type="component" value="Chromosome"/>
</dbReference>
<accession>A0A3Q9FZ71</accession>
<organism evidence="2 3">
    <name type="scientific">Streptomyces luteoverticillatus</name>
    <name type="common">Streptoverticillium luteoverticillatus</name>
    <dbReference type="NCBI Taxonomy" id="66425"/>
    <lineage>
        <taxon>Bacteria</taxon>
        <taxon>Bacillati</taxon>
        <taxon>Actinomycetota</taxon>
        <taxon>Actinomycetes</taxon>
        <taxon>Kitasatosporales</taxon>
        <taxon>Streptomycetaceae</taxon>
        <taxon>Streptomyces</taxon>
    </lineage>
</organism>
<proteinExistence type="predicted"/>
<dbReference type="Pfam" id="PF04149">
    <property type="entry name" value="DUF397"/>
    <property type="match status" value="1"/>
</dbReference>
<evidence type="ECO:0000259" key="1">
    <source>
        <dbReference type="Pfam" id="PF04149"/>
    </source>
</evidence>
<sequence length="72" mass="7701">MTHVDDASILPARWWKASASGAVSDCVEVGIVGEEEEVVAVRDSKRPTGPALLFNHRQIRGFVEAVRVGGLG</sequence>
<dbReference type="InterPro" id="IPR007278">
    <property type="entry name" value="DUF397"/>
</dbReference>